<reference evidence="2 3" key="1">
    <citation type="submission" date="2016-10" db="EMBL/GenBank/DDBJ databases">
        <authorList>
            <person name="de Groot N.N."/>
        </authorList>
    </citation>
    <scope>NUCLEOTIDE SEQUENCE [LARGE SCALE GENOMIC DNA]</scope>
    <source>
        <strain evidence="2 3">CPCC 202699</strain>
    </source>
</reference>
<organism evidence="2 3">
    <name type="scientific">Amycolatopsis xylanica</name>
    <dbReference type="NCBI Taxonomy" id="589385"/>
    <lineage>
        <taxon>Bacteria</taxon>
        <taxon>Bacillati</taxon>
        <taxon>Actinomycetota</taxon>
        <taxon>Actinomycetes</taxon>
        <taxon>Pseudonocardiales</taxon>
        <taxon>Pseudonocardiaceae</taxon>
        <taxon>Amycolatopsis</taxon>
    </lineage>
</organism>
<dbReference type="OrthoDB" id="5732163at2"/>
<dbReference type="EMBL" id="FNON01000004">
    <property type="protein sequence ID" value="SDY17566.1"/>
    <property type="molecule type" value="Genomic_DNA"/>
</dbReference>
<keyword evidence="3" id="KW-1185">Reference proteome</keyword>
<dbReference type="AlphaFoldDB" id="A0A1H3HPW4"/>
<name>A0A1H3HPW4_9PSEU</name>
<dbReference type="GO" id="GO:0016853">
    <property type="term" value="F:isomerase activity"/>
    <property type="evidence" value="ECO:0007669"/>
    <property type="project" value="UniProtKB-KW"/>
</dbReference>
<dbReference type="Gene3D" id="3.10.450.50">
    <property type="match status" value="1"/>
</dbReference>
<proteinExistence type="predicted"/>
<protein>
    <submittedName>
        <fullName evidence="2">Ketosteroid isomerase-related protein</fullName>
    </submittedName>
</protein>
<sequence>MGADVCWDPAAEQPAARQAAWRSMNAVCAGDKEAWVALFAADAVIEDPVGPSMFDAEGKGHRGSDAVAAFWDLTIAQVERFEFVIRDSHAANDGREVANVGTITTYLPGGYVVDTDGVFVYRVGEDGLIRSMRAHWETDRALATARQAEHGK</sequence>
<accession>A0A1H3HPW4</accession>
<evidence type="ECO:0000313" key="2">
    <source>
        <dbReference type="EMBL" id="SDY17566.1"/>
    </source>
</evidence>
<evidence type="ECO:0000313" key="3">
    <source>
        <dbReference type="Proteomes" id="UP000199515"/>
    </source>
</evidence>
<dbReference type="InterPro" id="IPR037401">
    <property type="entry name" value="SnoaL-like"/>
</dbReference>
<gene>
    <name evidence="2" type="ORF">SAMN05421504_104771</name>
</gene>
<dbReference type="InterPro" id="IPR032710">
    <property type="entry name" value="NTF2-like_dom_sf"/>
</dbReference>
<dbReference type="Pfam" id="PF12680">
    <property type="entry name" value="SnoaL_2"/>
    <property type="match status" value="1"/>
</dbReference>
<evidence type="ECO:0000259" key="1">
    <source>
        <dbReference type="Pfam" id="PF12680"/>
    </source>
</evidence>
<dbReference type="SUPFAM" id="SSF54427">
    <property type="entry name" value="NTF2-like"/>
    <property type="match status" value="1"/>
</dbReference>
<dbReference type="STRING" id="589385.SAMN05421504_104771"/>
<feature type="domain" description="SnoaL-like" evidence="1">
    <location>
        <begin position="23"/>
        <end position="131"/>
    </location>
</feature>
<keyword evidence="2" id="KW-0413">Isomerase</keyword>
<dbReference type="RefSeq" id="WP_091291802.1">
    <property type="nucleotide sequence ID" value="NZ_FNON01000004.1"/>
</dbReference>
<dbReference type="Proteomes" id="UP000199515">
    <property type="component" value="Unassembled WGS sequence"/>
</dbReference>